<dbReference type="InterPro" id="IPR023214">
    <property type="entry name" value="HAD_sf"/>
</dbReference>
<reference evidence="1 2" key="1">
    <citation type="submission" date="2016-07" db="EMBL/GenBank/DDBJ databases">
        <title>Pervasive Adenine N6-methylation of Active Genes in Fungi.</title>
        <authorList>
            <consortium name="DOE Joint Genome Institute"/>
            <person name="Mondo S.J."/>
            <person name="Dannebaum R.O."/>
            <person name="Kuo R.C."/>
            <person name="Labutti K."/>
            <person name="Haridas S."/>
            <person name="Kuo A."/>
            <person name="Salamov A."/>
            <person name="Ahrendt S.R."/>
            <person name="Lipzen A."/>
            <person name="Sullivan W."/>
            <person name="Andreopoulos W.B."/>
            <person name="Clum A."/>
            <person name="Lindquist E."/>
            <person name="Daum C."/>
            <person name="Ramamoorthy G.K."/>
            <person name="Gryganskyi A."/>
            <person name="Culley D."/>
            <person name="Magnuson J.K."/>
            <person name="James T.Y."/>
            <person name="O'Malley M.A."/>
            <person name="Stajich J.E."/>
            <person name="Spatafora J.W."/>
            <person name="Visel A."/>
            <person name="Grigoriev I.V."/>
        </authorList>
    </citation>
    <scope>NUCLEOTIDE SEQUENCE [LARGE SCALE GENOMIC DNA]</scope>
    <source>
        <strain evidence="1 2">68-887.2</strain>
    </source>
</reference>
<dbReference type="InterPro" id="IPR041492">
    <property type="entry name" value="HAD_2"/>
</dbReference>
<dbReference type="Gene3D" id="1.10.150.240">
    <property type="entry name" value="Putative phosphatase, domain 2"/>
    <property type="match status" value="1"/>
</dbReference>
<dbReference type="SUPFAM" id="SSF56784">
    <property type="entry name" value="HAD-like"/>
    <property type="match status" value="1"/>
</dbReference>
<dbReference type="STRING" id="71784.A0A1Y2AH04"/>
<name>A0A1Y2AH04_9TREE</name>
<dbReference type="GO" id="GO:0050308">
    <property type="term" value="F:sugar-phosphatase activity"/>
    <property type="evidence" value="ECO:0007669"/>
    <property type="project" value="TreeGrafter"/>
</dbReference>
<sequence>MTTVKSTVTVSAILFDLDGTLIKTTGAAEAAWLDYANRYEFDYKESLKSAHGMRVQDLIRIWCKITDPTDLIAETRRLEDRIIELAKELAHEGKGGIQVLPGVKELLDKLNGYKDAKWAIVTSGTKHLADQTLQAANLPIPLHMTTADDVSIGKPDPEPYLVAARSLGVGITKCQTGLVVEDAPSGIKAGVASGAKVLAVCSSHPRAQIDDLGADWILNSLET</sequence>
<gene>
    <name evidence="1" type="ORF">BCR39DRAFT_474614</name>
</gene>
<dbReference type="Proteomes" id="UP000193986">
    <property type="component" value="Unassembled WGS sequence"/>
</dbReference>
<dbReference type="NCBIfam" id="TIGR01509">
    <property type="entry name" value="HAD-SF-IA-v3"/>
    <property type="match status" value="1"/>
</dbReference>
<dbReference type="OrthoDB" id="40579at2759"/>
<comment type="caution">
    <text evidence="1">The sequence shown here is derived from an EMBL/GenBank/DDBJ whole genome shotgun (WGS) entry which is preliminary data.</text>
</comment>
<dbReference type="Pfam" id="PF13419">
    <property type="entry name" value="HAD_2"/>
    <property type="match status" value="1"/>
</dbReference>
<dbReference type="SFLD" id="SFLDS00003">
    <property type="entry name" value="Haloacid_Dehalogenase"/>
    <property type="match status" value="1"/>
</dbReference>
<dbReference type="SFLD" id="SFLDG01135">
    <property type="entry name" value="C1.5.6:_HAD__Beta-PGM__Phospha"/>
    <property type="match status" value="1"/>
</dbReference>
<dbReference type="PANTHER" id="PTHR43481:SF4">
    <property type="entry name" value="GLYCEROL-1-PHOSPHATE PHOSPHOHYDROLASE 1-RELATED"/>
    <property type="match status" value="1"/>
</dbReference>
<dbReference type="SFLD" id="SFLDG01129">
    <property type="entry name" value="C1.5:_HAD__Beta-PGM__Phosphata"/>
    <property type="match status" value="1"/>
</dbReference>
<dbReference type="InterPro" id="IPR036412">
    <property type="entry name" value="HAD-like_sf"/>
</dbReference>
<dbReference type="InterPro" id="IPR006439">
    <property type="entry name" value="HAD-SF_hydro_IA"/>
</dbReference>
<organism evidence="1 2">
    <name type="scientific">Naematelia encephala</name>
    <dbReference type="NCBI Taxonomy" id="71784"/>
    <lineage>
        <taxon>Eukaryota</taxon>
        <taxon>Fungi</taxon>
        <taxon>Dikarya</taxon>
        <taxon>Basidiomycota</taxon>
        <taxon>Agaricomycotina</taxon>
        <taxon>Tremellomycetes</taxon>
        <taxon>Tremellales</taxon>
        <taxon>Naemateliaceae</taxon>
        <taxon>Naematelia</taxon>
    </lineage>
</organism>
<evidence type="ECO:0000313" key="2">
    <source>
        <dbReference type="Proteomes" id="UP000193986"/>
    </source>
</evidence>
<evidence type="ECO:0000313" key="1">
    <source>
        <dbReference type="EMBL" id="ORY21255.1"/>
    </source>
</evidence>
<proteinExistence type="predicted"/>
<dbReference type="AlphaFoldDB" id="A0A1Y2AH04"/>
<protein>
    <submittedName>
        <fullName evidence="1">HAD-like domain-containing protein</fullName>
    </submittedName>
</protein>
<dbReference type="InterPro" id="IPR023198">
    <property type="entry name" value="PGP-like_dom2"/>
</dbReference>
<dbReference type="PANTHER" id="PTHR43481">
    <property type="entry name" value="FRUCTOSE-1-PHOSPHATE PHOSPHATASE"/>
    <property type="match status" value="1"/>
</dbReference>
<dbReference type="Gene3D" id="3.40.50.1000">
    <property type="entry name" value="HAD superfamily/HAD-like"/>
    <property type="match status" value="1"/>
</dbReference>
<accession>A0A1Y2AH04</accession>
<dbReference type="EMBL" id="MCFC01000115">
    <property type="protein sequence ID" value="ORY21255.1"/>
    <property type="molecule type" value="Genomic_DNA"/>
</dbReference>
<dbReference type="InterPro" id="IPR051806">
    <property type="entry name" value="HAD-like_SPP"/>
</dbReference>
<keyword evidence="2" id="KW-1185">Reference proteome</keyword>
<dbReference type="InParanoid" id="A0A1Y2AH04"/>